<accession>A0AAV4BZ29</accession>
<protein>
    <submittedName>
        <fullName evidence="2">Uncharacterized protein</fullName>
    </submittedName>
</protein>
<name>A0AAV4BZ29_9GAST</name>
<feature type="region of interest" description="Disordered" evidence="1">
    <location>
        <begin position="1"/>
        <end position="24"/>
    </location>
</feature>
<organism evidence="2 3">
    <name type="scientific">Plakobranchus ocellatus</name>
    <dbReference type="NCBI Taxonomy" id="259542"/>
    <lineage>
        <taxon>Eukaryota</taxon>
        <taxon>Metazoa</taxon>
        <taxon>Spiralia</taxon>
        <taxon>Lophotrochozoa</taxon>
        <taxon>Mollusca</taxon>
        <taxon>Gastropoda</taxon>
        <taxon>Heterobranchia</taxon>
        <taxon>Euthyneura</taxon>
        <taxon>Panpulmonata</taxon>
        <taxon>Sacoglossa</taxon>
        <taxon>Placobranchoidea</taxon>
        <taxon>Plakobranchidae</taxon>
        <taxon>Plakobranchus</taxon>
    </lineage>
</organism>
<evidence type="ECO:0000256" key="1">
    <source>
        <dbReference type="SAM" id="MobiDB-lite"/>
    </source>
</evidence>
<dbReference type="AlphaFoldDB" id="A0AAV4BZ29"/>
<evidence type="ECO:0000313" key="3">
    <source>
        <dbReference type="Proteomes" id="UP000735302"/>
    </source>
</evidence>
<gene>
    <name evidence="2" type="ORF">PoB_005054800</name>
</gene>
<evidence type="ECO:0000313" key="2">
    <source>
        <dbReference type="EMBL" id="GFO24043.1"/>
    </source>
</evidence>
<dbReference type="Proteomes" id="UP000735302">
    <property type="component" value="Unassembled WGS sequence"/>
</dbReference>
<proteinExistence type="predicted"/>
<sequence>MVTDDDHEDDNDDDDNEDDEDEYVEDHLRQKLITRASLRKSQCHSRTSGRFARQLSITKDFSHQKGWGTLKIRLGNSKDKVGEL</sequence>
<comment type="caution">
    <text evidence="2">The sequence shown here is derived from an EMBL/GenBank/DDBJ whole genome shotgun (WGS) entry which is preliminary data.</text>
</comment>
<keyword evidence="3" id="KW-1185">Reference proteome</keyword>
<dbReference type="EMBL" id="BLXT01005577">
    <property type="protein sequence ID" value="GFO24043.1"/>
    <property type="molecule type" value="Genomic_DNA"/>
</dbReference>
<reference evidence="2 3" key="1">
    <citation type="journal article" date="2021" name="Elife">
        <title>Chloroplast acquisition without the gene transfer in kleptoplastic sea slugs, Plakobranchus ocellatus.</title>
        <authorList>
            <person name="Maeda T."/>
            <person name="Takahashi S."/>
            <person name="Yoshida T."/>
            <person name="Shimamura S."/>
            <person name="Takaki Y."/>
            <person name="Nagai Y."/>
            <person name="Toyoda A."/>
            <person name="Suzuki Y."/>
            <person name="Arimoto A."/>
            <person name="Ishii H."/>
            <person name="Satoh N."/>
            <person name="Nishiyama T."/>
            <person name="Hasebe M."/>
            <person name="Maruyama T."/>
            <person name="Minagawa J."/>
            <person name="Obokata J."/>
            <person name="Shigenobu S."/>
        </authorList>
    </citation>
    <scope>NUCLEOTIDE SEQUENCE [LARGE SCALE GENOMIC DNA]</scope>
</reference>